<evidence type="ECO:0000259" key="14">
    <source>
        <dbReference type="Pfam" id="PF20510"/>
    </source>
</evidence>
<evidence type="ECO:0000256" key="12">
    <source>
        <dbReference type="PIRSR" id="PIRSR605708-2"/>
    </source>
</evidence>
<reference evidence="15" key="1">
    <citation type="submission" date="2021-05" db="EMBL/GenBank/DDBJ databases">
        <title>The genome of the haptophyte Pavlova lutheri (Diacronema luteri, Pavlovales) - a model for lipid biosynthesis in eukaryotic algae.</title>
        <authorList>
            <person name="Hulatt C.J."/>
            <person name="Posewitz M.C."/>
        </authorList>
    </citation>
    <scope>NUCLEOTIDE SEQUENCE</scope>
    <source>
        <strain evidence="15">NIVA-4/92</strain>
    </source>
</reference>
<keyword evidence="9 12" id="KW-0408">Iron</keyword>
<evidence type="ECO:0000256" key="5">
    <source>
        <dbReference type="ARBA" id="ARBA00022723"/>
    </source>
</evidence>
<dbReference type="InterPro" id="IPR046452">
    <property type="entry name" value="HgmA_N"/>
</dbReference>
<dbReference type="GO" id="GO:0046872">
    <property type="term" value="F:metal ion binding"/>
    <property type="evidence" value="ECO:0007669"/>
    <property type="project" value="UniProtKB-KW"/>
</dbReference>
<evidence type="ECO:0000313" key="16">
    <source>
        <dbReference type="Proteomes" id="UP000751190"/>
    </source>
</evidence>
<keyword evidence="7" id="KW-0223">Dioxygenase</keyword>
<dbReference type="PANTHER" id="PTHR11056:SF0">
    <property type="entry name" value="HOMOGENTISATE 1,2-DIOXYGENASE"/>
    <property type="match status" value="1"/>
</dbReference>
<dbReference type="PANTHER" id="PTHR11056">
    <property type="entry name" value="HOMOGENTISATE 1,2-DIOXYGENASE"/>
    <property type="match status" value="1"/>
</dbReference>
<dbReference type="OrthoDB" id="1689029at2759"/>
<feature type="binding site" evidence="12">
    <location>
        <position position="358"/>
    </location>
    <ligand>
        <name>homogentisate</name>
        <dbReference type="ChEBI" id="CHEBI:16169"/>
    </ligand>
</feature>
<keyword evidence="16" id="KW-1185">Reference proteome</keyword>
<comment type="pathway">
    <text evidence="2">Amino-acid degradation; L-phenylalanine degradation; acetoacetate and fumarate from L-phenylalanine: step 4/6.</text>
</comment>
<feature type="binding site" evidence="12">
    <location>
        <position position="378"/>
    </location>
    <ligand>
        <name>homogentisate</name>
        <dbReference type="ChEBI" id="CHEBI:16169"/>
    </ligand>
</feature>
<dbReference type="EMBL" id="JAGTXO010000003">
    <property type="protein sequence ID" value="KAG8469185.1"/>
    <property type="molecule type" value="Genomic_DNA"/>
</dbReference>
<evidence type="ECO:0000256" key="11">
    <source>
        <dbReference type="PIRSR" id="PIRSR605708-1"/>
    </source>
</evidence>
<feature type="active site" description="Proton acceptor" evidence="11">
    <location>
        <position position="300"/>
    </location>
</feature>
<keyword evidence="8" id="KW-0560">Oxidoreductase</keyword>
<evidence type="ECO:0000259" key="13">
    <source>
        <dbReference type="Pfam" id="PF04209"/>
    </source>
</evidence>
<sequence>MRLRYLSGFGGHFESEAVPGALPRGQNSPQLVPFALYAEQLSGTAFTAPRSINRRVWMYRLDPSVKHSRHLPRAHAALQSDFTGTAGIVAADQLRWRPLPLLPGAVGGEGVDWLDGLVTMCGAGSAESKEGLAIHLYAFNAGMRARRRAFSNADGDLLIVPQHGALLVTTELGRLEVEPGEVVVVQRNITFAVDAAVCGEGASSCRGYVLETFYAAHLAPAERGPVGANGLAEERDFLHPTAWYEDITGAHVVTVKTGGRLFERARSHSPFDVVAWHGNYAPFKYDLARFRAVNSVTVDHTDPSVFTVLTLPSAEPGSAAVDFAIFPPRWMCAERTFRPPYFHRNCMAEFMGLIHGGYDAKVGFVAGGSSLHNIGTPHGPDEASYRAAIEADTSTPAKFAGGTAFMFETRAPLRLSGFAADEGTAIFDTEYRNCWDGLPRAVLPANLEHMEDGAEPPRCA</sequence>
<dbReference type="InterPro" id="IPR005708">
    <property type="entry name" value="Homogentis_dOase"/>
</dbReference>
<evidence type="ECO:0000256" key="9">
    <source>
        <dbReference type="ARBA" id="ARBA00023004"/>
    </source>
</evidence>
<evidence type="ECO:0000256" key="3">
    <source>
        <dbReference type="ARBA" id="ARBA00007757"/>
    </source>
</evidence>
<dbReference type="InterPro" id="IPR011051">
    <property type="entry name" value="RmlC_Cupin_sf"/>
</dbReference>
<dbReference type="AlphaFoldDB" id="A0A8J5XWD9"/>
<keyword evidence="6" id="KW-0828">Tyrosine catabolism</keyword>
<evidence type="ECO:0000256" key="1">
    <source>
        <dbReference type="ARBA" id="ARBA00001962"/>
    </source>
</evidence>
<dbReference type="GO" id="GO:0005737">
    <property type="term" value="C:cytoplasm"/>
    <property type="evidence" value="ECO:0007669"/>
    <property type="project" value="TreeGrafter"/>
</dbReference>
<feature type="domain" description="Homogentisate 1,2-dioxygenase C-terminal" evidence="13">
    <location>
        <begin position="289"/>
        <end position="440"/>
    </location>
</feature>
<comment type="cofactor">
    <cofactor evidence="1 12">
        <name>Fe cation</name>
        <dbReference type="ChEBI" id="CHEBI:24875"/>
    </cofactor>
</comment>
<dbReference type="Gene3D" id="2.60.120.10">
    <property type="entry name" value="Jelly Rolls"/>
    <property type="match status" value="1"/>
</dbReference>
<protein>
    <recommendedName>
        <fullName evidence="4">homogentisate 1,2-dioxygenase</fullName>
        <ecNumber evidence="4">1.13.11.5</ecNumber>
    </recommendedName>
</protein>
<evidence type="ECO:0000256" key="4">
    <source>
        <dbReference type="ARBA" id="ARBA00013127"/>
    </source>
</evidence>
<dbReference type="InterPro" id="IPR014710">
    <property type="entry name" value="RmlC-like_jellyroll"/>
</dbReference>
<evidence type="ECO:0000256" key="2">
    <source>
        <dbReference type="ARBA" id="ARBA00004704"/>
    </source>
</evidence>
<keyword evidence="10" id="KW-0585">Phenylalanine catabolism</keyword>
<dbReference type="SUPFAM" id="SSF51182">
    <property type="entry name" value="RmlC-like cupins"/>
    <property type="match status" value="1"/>
</dbReference>
<gene>
    <name evidence="15" type="ORF">KFE25_007703</name>
</gene>
<dbReference type="GO" id="GO:0006559">
    <property type="term" value="P:L-phenylalanine catabolic process"/>
    <property type="evidence" value="ECO:0007669"/>
    <property type="project" value="UniProtKB-UniPathway"/>
</dbReference>
<name>A0A8J5XWD9_DIALT</name>
<dbReference type="GO" id="GO:0006572">
    <property type="term" value="P:L-tyrosine catabolic process"/>
    <property type="evidence" value="ECO:0007669"/>
    <property type="project" value="UniProtKB-KW"/>
</dbReference>
<feature type="binding site" evidence="12">
    <location>
        <position position="349"/>
    </location>
    <ligand>
        <name>Fe cation</name>
        <dbReference type="ChEBI" id="CHEBI:24875"/>
    </ligand>
</feature>
<dbReference type="GO" id="GO:0004411">
    <property type="term" value="F:homogentisate 1,2-dioxygenase activity"/>
    <property type="evidence" value="ECO:0007669"/>
    <property type="project" value="UniProtKB-EC"/>
</dbReference>
<dbReference type="FunFam" id="2.60.120.10:FF:000034">
    <property type="entry name" value="Homogentisate 1,2-dioxygenase"/>
    <property type="match status" value="1"/>
</dbReference>
<organism evidence="15 16">
    <name type="scientific">Diacronema lutheri</name>
    <name type="common">Unicellular marine alga</name>
    <name type="synonym">Monochrysis lutheri</name>
    <dbReference type="NCBI Taxonomy" id="2081491"/>
    <lineage>
        <taxon>Eukaryota</taxon>
        <taxon>Haptista</taxon>
        <taxon>Haptophyta</taxon>
        <taxon>Pavlovophyceae</taxon>
        <taxon>Pavlovales</taxon>
        <taxon>Pavlovaceae</taxon>
        <taxon>Diacronema</taxon>
    </lineage>
</organism>
<evidence type="ECO:0000256" key="8">
    <source>
        <dbReference type="ARBA" id="ARBA00023002"/>
    </source>
</evidence>
<dbReference type="Proteomes" id="UP000751190">
    <property type="component" value="Unassembled WGS sequence"/>
</dbReference>
<proteinExistence type="inferred from homology"/>
<comment type="caution">
    <text evidence="15">The sequence shown here is derived from an EMBL/GenBank/DDBJ whole genome shotgun (WGS) entry which is preliminary data.</text>
</comment>
<evidence type="ECO:0000313" key="15">
    <source>
        <dbReference type="EMBL" id="KAG8469185.1"/>
    </source>
</evidence>
<feature type="binding site" evidence="12">
    <location>
        <position position="343"/>
    </location>
    <ligand>
        <name>Fe cation</name>
        <dbReference type="ChEBI" id="CHEBI:24875"/>
    </ligand>
</feature>
<dbReference type="Pfam" id="PF20510">
    <property type="entry name" value="HgmA_N"/>
    <property type="match status" value="1"/>
</dbReference>
<evidence type="ECO:0000256" key="10">
    <source>
        <dbReference type="ARBA" id="ARBA00023232"/>
    </source>
</evidence>
<dbReference type="UniPathway" id="UPA00139">
    <property type="reaction ID" value="UER00339"/>
</dbReference>
<feature type="domain" description="Homogentisate 1,2-dioxygenase N-terminal" evidence="14">
    <location>
        <begin position="4"/>
        <end position="287"/>
    </location>
</feature>
<dbReference type="NCBIfam" id="TIGR01015">
    <property type="entry name" value="hmgA"/>
    <property type="match status" value="1"/>
</dbReference>
<dbReference type="Pfam" id="PF04209">
    <property type="entry name" value="HgmA_C"/>
    <property type="match status" value="1"/>
</dbReference>
<dbReference type="OMA" id="MLPHGPD"/>
<evidence type="ECO:0000256" key="6">
    <source>
        <dbReference type="ARBA" id="ARBA00022878"/>
    </source>
</evidence>
<evidence type="ECO:0000256" key="7">
    <source>
        <dbReference type="ARBA" id="ARBA00022964"/>
    </source>
</evidence>
<feature type="binding site" evidence="12">
    <location>
        <position position="378"/>
    </location>
    <ligand>
        <name>Fe cation</name>
        <dbReference type="ChEBI" id="CHEBI:24875"/>
    </ligand>
</feature>
<keyword evidence="5 12" id="KW-0479">Metal-binding</keyword>
<dbReference type="InterPro" id="IPR046451">
    <property type="entry name" value="HgmA_C"/>
</dbReference>
<comment type="similarity">
    <text evidence="3">Belongs to the homogentisate dioxygenase family.</text>
</comment>
<dbReference type="EC" id="1.13.11.5" evidence="4"/>
<accession>A0A8J5XWD9</accession>